<accession>A0ABN6XBG5</accession>
<organism evidence="2 3">
    <name type="scientific">Paraoerskovia sediminicola</name>
    <dbReference type="NCBI Taxonomy" id="1138587"/>
    <lineage>
        <taxon>Bacteria</taxon>
        <taxon>Bacillati</taxon>
        <taxon>Actinomycetota</taxon>
        <taxon>Actinomycetes</taxon>
        <taxon>Micrococcales</taxon>
        <taxon>Cellulomonadaceae</taxon>
        <taxon>Paraoerskovia</taxon>
    </lineage>
</organism>
<proteinExistence type="predicted"/>
<dbReference type="Proteomes" id="UP001321475">
    <property type="component" value="Chromosome"/>
</dbReference>
<evidence type="ECO:0000313" key="2">
    <source>
        <dbReference type="EMBL" id="BDZ42171.1"/>
    </source>
</evidence>
<gene>
    <name evidence="2" type="ORF">GCM10025865_14700</name>
</gene>
<sequence length="179" mass="18026">MAAGTRVVGAGAGLLVALPLAACAPVGDGPLAGPRVAADDVELCVPTTAGEHIYFGEALANGGSDPAVISDVRGTAERAESVDFSIDQEGLSLDEVLGGGGWPTDEPVGFEADALGRAVPVEGVVVDPGAAVTLIAVVEPTSATDDAIVDDIIVTYTSGDEEYEEHISVAYRVHHGDSC</sequence>
<feature type="signal peptide" evidence="1">
    <location>
        <begin position="1"/>
        <end position="24"/>
    </location>
</feature>
<feature type="chain" id="PRO_5046019604" evidence="1">
    <location>
        <begin position="25"/>
        <end position="179"/>
    </location>
</feature>
<dbReference type="EMBL" id="AP027729">
    <property type="protein sequence ID" value="BDZ42171.1"/>
    <property type="molecule type" value="Genomic_DNA"/>
</dbReference>
<evidence type="ECO:0000313" key="3">
    <source>
        <dbReference type="Proteomes" id="UP001321475"/>
    </source>
</evidence>
<keyword evidence="3" id="KW-1185">Reference proteome</keyword>
<protein>
    <submittedName>
        <fullName evidence="2">Uncharacterized protein</fullName>
    </submittedName>
</protein>
<reference evidence="3" key="1">
    <citation type="journal article" date="2019" name="Int. J. Syst. Evol. Microbiol.">
        <title>The Global Catalogue of Microorganisms (GCM) 10K type strain sequencing project: providing services to taxonomists for standard genome sequencing and annotation.</title>
        <authorList>
            <consortium name="The Broad Institute Genomics Platform"/>
            <consortium name="The Broad Institute Genome Sequencing Center for Infectious Disease"/>
            <person name="Wu L."/>
            <person name="Ma J."/>
        </authorList>
    </citation>
    <scope>NUCLEOTIDE SEQUENCE [LARGE SCALE GENOMIC DNA]</scope>
    <source>
        <strain evidence="3">NBRC 108565</strain>
    </source>
</reference>
<name>A0ABN6XBG5_9CELL</name>
<keyword evidence="1" id="KW-0732">Signal</keyword>
<evidence type="ECO:0000256" key="1">
    <source>
        <dbReference type="SAM" id="SignalP"/>
    </source>
</evidence>